<keyword evidence="1" id="KW-0378">Hydrolase</keyword>
<dbReference type="InterPro" id="IPR017850">
    <property type="entry name" value="Alkaline_phosphatase_core_sf"/>
</dbReference>
<evidence type="ECO:0000256" key="1">
    <source>
        <dbReference type="ARBA" id="ARBA00022801"/>
    </source>
</evidence>
<dbReference type="Gene3D" id="3.40.720.10">
    <property type="entry name" value="Alkaline Phosphatase, subunit A"/>
    <property type="match status" value="2"/>
</dbReference>
<dbReference type="SUPFAM" id="SSF53649">
    <property type="entry name" value="Alkaline phosphatase-like"/>
    <property type="match status" value="1"/>
</dbReference>
<sequence>MFVLMLENRSYDNLFGWSDFRGWTPAGTPTQADGLLGKPPFSNAGASGAVYPVGQGAPFRLAFDPGHEFTDALVQLTAPSDSRAFATCARDDSAGLTNGAYPACAAGANDLGFARDMEAHGYDAASAMRCFTPDQLPVLNFLAQQFAVCDRWFSSVPGPTWPNRFFALAATSWGLDHSPSELGSIEASLFDGAKYGNGKDSLFTRLAPGQWLVAHGDIPQSWAIKGADAHADRFVGHEDFFSSLASGNLDADFVFIEPHYDPVGNFENGDSMHPCGDVRSGEALVERVYNAVVSSPYWEQSLLLIVFDEHGGFFDHVIPDPAHVAGMPTLAPATPTPLTRRGFRFDRFGLRVPAVVVSPYIKQATIDHTFYDHASIAKTLAKIVPASAVPLIDTPRFAGAADLSSLLTLSVPRKAGDIHPCPHALPAAATANAAKTGGSVAAFRALRWPAAIAAGVA</sequence>
<dbReference type="PANTHER" id="PTHR31956">
    <property type="entry name" value="NON-SPECIFIC PHOSPHOLIPASE C4-RELATED"/>
    <property type="match status" value="1"/>
</dbReference>
<dbReference type="AlphaFoldDB" id="A0A2N7W6N8"/>
<dbReference type="PANTHER" id="PTHR31956:SF2">
    <property type="entry name" value="NON-SPECIFIC PHOSPHOLIPASE C6"/>
    <property type="match status" value="1"/>
</dbReference>
<dbReference type="Proteomes" id="UP000235347">
    <property type="component" value="Unassembled WGS sequence"/>
</dbReference>
<proteinExistence type="predicted"/>
<evidence type="ECO:0000313" key="3">
    <source>
        <dbReference type="Proteomes" id="UP000235347"/>
    </source>
</evidence>
<name>A0A2N7W6N8_9BURK</name>
<dbReference type="EMBL" id="PNYB01000008">
    <property type="protein sequence ID" value="PMS25066.1"/>
    <property type="molecule type" value="Genomic_DNA"/>
</dbReference>
<keyword evidence="3" id="KW-1185">Reference proteome</keyword>
<dbReference type="GO" id="GO:0009395">
    <property type="term" value="P:phospholipid catabolic process"/>
    <property type="evidence" value="ECO:0007669"/>
    <property type="project" value="TreeGrafter"/>
</dbReference>
<protein>
    <submittedName>
        <fullName evidence="2">Phospholipase</fullName>
    </submittedName>
</protein>
<dbReference type="GO" id="GO:0016788">
    <property type="term" value="F:hydrolase activity, acting on ester bonds"/>
    <property type="evidence" value="ECO:0007669"/>
    <property type="project" value="InterPro"/>
</dbReference>
<reference evidence="2 3" key="1">
    <citation type="submission" date="2018-01" db="EMBL/GenBank/DDBJ databases">
        <title>Whole genome analyses suggest that Burkholderia sensu lato contains two further novel genera in the rhizoxinica-symbiotica group Mycetohabitans gen. nov., and Trinickia gen. nov.: implications for the evolution of diazotrophy and nodulation in the Burkholderiaceae.</title>
        <authorList>
            <person name="Estrada-de los Santos P."/>
            <person name="Palmer M."/>
            <person name="Chavez-Ramirez B."/>
            <person name="Beukes C."/>
            <person name="Steenkamp E.T."/>
            <person name="Hirsch A.M."/>
            <person name="Manyaka P."/>
            <person name="Maluk M."/>
            <person name="Lafos M."/>
            <person name="Crook M."/>
            <person name="Gross E."/>
            <person name="Simon M.F."/>
            <person name="Bueno dos Reis Junior F."/>
            <person name="Poole P.S."/>
            <person name="Venter S.N."/>
            <person name="James E.K."/>
        </authorList>
    </citation>
    <scope>NUCLEOTIDE SEQUENCE [LARGE SCALE GENOMIC DNA]</scope>
    <source>
        <strain evidence="2 3">GP25-8</strain>
    </source>
</reference>
<dbReference type="InterPro" id="IPR007312">
    <property type="entry name" value="Phosphoesterase"/>
</dbReference>
<accession>A0A2N7W6N8</accession>
<dbReference type="Pfam" id="PF04185">
    <property type="entry name" value="Phosphoesterase"/>
    <property type="match status" value="2"/>
</dbReference>
<gene>
    <name evidence="2" type="ORF">C0Z19_11010</name>
</gene>
<organism evidence="2 3">
    <name type="scientific">Trinickia soli</name>
    <dbReference type="NCBI Taxonomy" id="380675"/>
    <lineage>
        <taxon>Bacteria</taxon>
        <taxon>Pseudomonadati</taxon>
        <taxon>Pseudomonadota</taxon>
        <taxon>Betaproteobacteria</taxon>
        <taxon>Burkholderiales</taxon>
        <taxon>Burkholderiaceae</taxon>
        <taxon>Trinickia</taxon>
    </lineage>
</organism>
<comment type="caution">
    <text evidence="2">The sequence shown here is derived from an EMBL/GenBank/DDBJ whole genome shotgun (WGS) entry which is preliminary data.</text>
</comment>
<evidence type="ECO:0000313" key="2">
    <source>
        <dbReference type="EMBL" id="PMS25066.1"/>
    </source>
</evidence>